<dbReference type="OrthoDB" id="1466769at2"/>
<organism evidence="1 2">
    <name type="scientific">Seonamhaeicola aphaedonensis</name>
    <dbReference type="NCBI Taxonomy" id="1461338"/>
    <lineage>
        <taxon>Bacteria</taxon>
        <taxon>Pseudomonadati</taxon>
        <taxon>Bacteroidota</taxon>
        <taxon>Flavobacteriia</taxon>
        <taxon>Flavobacteriales</taxon>
        <taxon>Flavobacteriaceae</taxon>
    </lineage>
</organism>
<dbReference type="Proteomes" id="UP000256629">
    <property type="component" value="Unassembled WGS sequence"/>
</dbReference>
<sequence>MTTKLSKRYEGFLYTSFLWKSDSVFGLKQFEIESSSSKIHITTDPTLRLGKYIERFVSFELKQQTKVKIIAENIQILKDKITLGELDFLLLKKHTPIHLEVIYKFYLYDDTVGASEIEHFIGPNRKDSLIEKLNKLKEKQLPLLYSKECQPYLENLGLQATSMLQQVYFNAQLFMPYSNQNMALKTLNNACVEGFYINHKQLLAFKACKFYLPDKKDWLLIPHTNVTWLNFDSFRSITKDYLKNTYSPLCWLKFKNGDIKKMFLVWWQTKNI</sequence>
<dbReference type="RefSeq" id="WP_116525131.1">
    <property type="nucleotide sequence ID" value="NZ_QRDX01000010.1"/>
</dbReference>
<reference evidence="1 2" key="1">
    <citation type="submission" date="2018-07" db="EMBL/GenBank/DDBJ databases">
        <title>Genomic Encyclopedia of Type Strains, Phase III (KMG-III): the genomes of soil and plant-associated and newly described type strains.</title>
        <authorList>
            <person name="Whitman W."/>
        </authorList>
    </citation>
    <scope>NUCLEOTIDE SEQUENCE [LARGE SCALE GENOMIC DNA]</scope>
    <source>
        <strain evidence="1 2">CECT 8487</strain>
    </source>
</reference>
<evidence type="ECO:0008006" key="3">
    <source>
        <dbReference type="Google" id="ProtNLM"/>
    </source>
</evidence>
<comment type="caution">
    <text evidence="1">The sequence shown here is derived from an EMBL/GenBank/DDBJ whole genome shotgun (WGS) entry which is preliminary data.</text>
</comment>
<gene>
    <name evidence="1" type="ORF">DFQ02_11044</name>
</gene>
<dbReference type="EMBL" id="QRDX01000010">
    <property type="protein sequence ID" value="RED44741.1"/>
    <property type="molecule type" value="Genomic_DNA"/>
</dbReference>
<evidence type="ECO:0000313" key="1">
    <source>
        <dbReference type="EMBL" id="RED44741.1"/>
    </source>
</evidence>
<dbReference type="Pfam" id="PF08907">
    <property type="entry name" value="DUF1853"/>
    <property type="match status" value="1"/>
</dbReference>
<accession>A0A3D9H6G6</accession>
<keyword evidence="2" id="KW-1185">Reference proteome</keyword>
<proteinExistence type="predicted"/>
<evidence type="ECO:0000313" key="2">
    <source>
        <dbReference type="Proteomes" id="UP000256629"/>
    </source>
</evidence>
<name>A0A3D9H6G6_9FLAO</name>
<protein>
    <recommendedName>
        <fullName evidence="3">DUF1853 family protein</fullName>
    </recommendedName>
</protein>
<dbReference type="AlphaFoldDB" id="A0A3D9H6G6"/>
<dbReference type="InterPro" id="IPR015003">
    <property type="entry name" value="DUF1853"/>
</dbReference>